<accession>A0A399F1F5</accession>
<keyword evidence="2" id="KW-0560">Oxidoreductase</keyword>
<feature type="domain" description="NADP-dependent oxidoreductase" evidence="1">
    <location>
        <begin position="15"/>
        <end position="312"/>
    </location>
</feature>
<dbReference type="Gene3D" id="3.20.20.100">
    <property type="entry name" value="NADP-dependent oxidoreductase domain"/>
    <property type="match status" value="1"/>
</dbReference>
<keyword evidence="3" id="KW-1185">Reference proteome</keyword>
<evidence type="ECO:0000259" key="1">
    <source>
        <dbReference type="Pfam" id="PF00248"/>
    </source>
</evidence>
<dbReference type="SUPFAM" id="SSF51430">
    <property type="entry name" value="NAD(P)-linked oxidoreductase"/>
    <property type="match status" value="1"/>
</dbReference>
<comment type="caution">
    <text evidence="2">The sequence shown here is derived from an EMBL/GenBank/DDBJ whole genome shotgun (WGS) entry which is preliminary data.</text>
</comment>
<dbReference type="GO" id="GO:0016491">
    <property type="term" value="F:oxidoreductase activity"/>
    <property type="evidence" value="ECO:0007669"/>
    <property type="project" value="UniProtKB-KW"/>
</dbReference>
<organism evidence="2 3">
    <name type="scientific">Calidithermus terrae</name>
    <dbReference type="NCBI Taxonomy" id="1408545"/>
    <lineage>
        <taxon>Bacteria</taxon>
        <taxon>Thermotogati</taxon>
        <taxon>Deinococcota</taxon>
        <taxon>Deinococci</taxon>
        <taxon>Thermales</taxon>
        <taxon>Thermaceae</taxon>
        <taxon>Calidithermus</taxon>
    </lineage>
</organism>
<name>A0A399F1F5_9DEIN</name>
<dbReference type="Proteomes" id="UP000265715">
    <property type="component" value="Unassembled WGS sequence"/>
</dbReference>
<dbReference type="EMBL" id="QXDL01000006">
    <property type="protein sequence ID" value="RIH90594.1"/>
    <property type="molecule type" value="Genomic_DNA"/>
</dbReference>
<protein>
    <submittedName>
        <fullName evidence="2">General stress protein 69</fullName>
        <ecNumber evidence="2">1.1.1.-</ecNumber>
    </submittedName>
</protein>
<evidence type="ECO:0000313" key="3">
    <source>
        <dbReference type="Proteomes" id="UP000265715"/>
    </source>
</evidence>
<dbReference type="CDD" id="cd19086">
    <property type="entry name" value="AKR_AKR11C1"/>
    <property type="match status" value="1"/>
</dbReference>
<evidence type="ECO:0000313" key="2">
    <source>
        <dbReference type="EMBL" id="RIH90594.1"/>
    </source>
</evidence>
<reference evidence="2 3" key="1">
    <citation type="submission" date="2018-08" db="EMBL/GenBank/DDBJ databases">
        <title>Meiothermus terrae DSM 26712 genome sequencing project.</title>
        <authorList>
            <person name="Da Costa M.S."/>
            <person name="Albuquerque L."/>
            <person name="Raposo P."/>
            <person name="Froufe H.J.C."/>
            <person name="Barroso C.S."/>
            <person name="Egas C."/>
        </authorList>
    </citation>
    <scope>NUCLEOTIDE SEQUENCE [LARGE SCALE GENOMIC DNA]</scope>
    <source>
        <strain evidence="2 3">DSM 26712</strain>
    </source>
</reference>
<dbReference type="InterPro" id="IPR036812">
    <property type="entry name" value="NAD(P)_OxRdtase_dom_sf"/>
</dbReference>
<dbReference type="AlphaFoldDB" id="A0A399F1F5"/>
<proteinExistence type="predicted"/>
<dbReference type="InterPro" id="IPR023210">
    <property type="entry name" value="NADP_OxRdtase_dom"/>
</dbReference>
<dbReference type="EC" id="1.1.1.-" evidence="2"/>
<gene>
    <name evidence="2" type="primary">yhdN_1</name>
    <name evidence="2" type="ORF">Mterra_00294</name>
</gene>
<dbReference type="Pfam" id="PF00248">
    <property type="entry name" value="Aldo_ket_red"/>
    <property type="match status" value="1"/>
</dbReference>
<dbReference type="PANTHER" id="PTHR43312">
    <property type="entry name" value="D-THREO-ALDOSE 1-DEHYDROGENASE"/>
    <property type="match status" value="1"/>
</dbReference>
<sequence>MRHRTFGRLGWPVSEIGYGMWGLAGWTGSDEAEVRQALQRAVDLGINFFDTAWAYGDGRSERMLGELVRANPGRKLWTASKIPAKNFKWPARAEYPLEETYPPDHIRRYTEWSLQNLGLPSLDLMQFHVWHDNWARDARWQREVEKLKEEGLVKAWGISINRWEPENALLALETGFIDAVQVIYNLFDQNPEDELFPRCRELGVAVIARVPFDEGSLTGTLTPETTFPEGDWRNRYFSKENLVPTLERVERLKADLPEGMTLPELALRFILQNPDVSTVIPGMRRVRHVEANAAVSGLEPLPEDLMARLREHRWVRRPAHWSD</sequence>
<dbReference type="OrthoDB" id="9773828at2"/>
<dbReference type="PANTHER" id="PTHR43312:SF1">
    <property type="entry name" value="NADP-DEPENDENT OXIDOREDUCTASE DOMAIN-CONTAINING PROTEIN"/>
    <property type="match status" value="1"/>
</dbReference>
<dbReference type="InterPro" id="IPR053135">
    <property type="entry name" value="AKR2_Oxidoreductase"/>
</dbReference>
<dbReference type="RefSeq" id="WP_119313547.1">
    <property type="nucleotide sequence ID" value="NZ_QXDL01000006.1"/>
</dbReference>